<organism evidence="2 3">
    <name type="scientific">Rangifer tarandus platyrhynchus</name>
    <name type="common">Svalbard reindeer</name>
    <dbReference type="NCBI Taxonomy" id="3082113"/>
    <lineage>
        <taxon>Eukaryota</taxon>
        <taxon>Metazoa</taxon>
        <taxon>Chordata</taxon>
        <taxon>Craniata</taxon>
        <taxon>Vertebrata</taxon>
        <taxon>Euteleostomi</taxon>
        <taxon>Mammalia</taxon>
        <taxon>Eutheria</taxon>
        <taxon>Laurasiatheria</taxon>
        <taxon>Artiodactyla</taxon>
        <taxon>Ruminantia</taxon>
        <taxon>Pecora</taxon>
        <taxon>Cervidae</taxon>
        <taxon>Odocoileinae</taxon>
        <taxon>Rangifer</taxon>
    </lineage>
</organism>
<dbReference type="EMBL" id="OX459969">
    <property type="protein sequence ID" value="CAI9173218.1"/>
    <property type="molecule type" value="Genomic_DNA"/>
</dbReference>
<proteinExistence type="predicted"/>
<keyword evidence="3" id="KW-1185">Reference proteome</keyword>
<feature type="compositionally biased region" description="Low complexity" evidence="1">
    <location>
        <begin position="17"/>
        <end position="52"/>
    </location>
</feature>
<evidence type="ECO:0000313" key="2">
    <source>
        <dbReference type="EMBL" id="CAI9173218.1"/>
    </source>
</evidence>
<feature type="compositionally biased region" description="Low complexity" evidence="1">
    <location>
        <begin position="78"/>
        <end position="95"/>
    </location>
</feature>
<protein>
    <submittedName>
        <fullName evidence="2">Uncharacterized protein</fullName>
    </submittedName>
</protein>
<reference evidence="2" key="1">
    <citation type="submission" date="2023-04" db="EMBL/GenBank/DDBJ databases">
        <authorList>
            <consortium name="ELIXIR-Norway"/>
        </authorList>
    </citation>
    <scope>NUCLEOTIDE SEQUENCE [LARGE SCALE GENOMIC DNA]</scope>
</reference>
<evidence type="ECO:0000256" key="1">
    <source>
        <dbReference type="SAM" id="MobiDB-lite"/>
    </source>
</evidence>
<sequence length="128" mass="12863">MAASRGPQKDGNQRDGAGSLELSLPPAPLPARLSPSPPARSALGPAARAAPLQGGGETASGRPTPSSLLGRDPEAPEGPRLQPRLALRPPGAAAPKTPPAFSSARAAGTRGHTWAPPPGARRARMGPR</sequence>
<dbReference type="Proteomes" id="UP001176941">
    <property type="component" value="Chromosome 33"/>
</dbReference>
<accession>A0ABN8ZIA3</accession>
<name>A0ABN8ZIA3_RANTA</name>
<evidence type="ECO:0000313" key="3">
    <source>
        <dbReference type="Proteomes" id="UP001176941"/>
    </source>
</evidence>
<gene>
    <name evidence="2" type="ORF">MRATA1EN1_LOCUS22180</name>
</gene>
<feature type="region of interest" description="Disordered" evidence="1">
    <location>
        <begin position="1"/>
        <end position="128"/>
    </location>
</feature>